<evidence type="ECO:0000256" key="1">
    <source>
        <dbReference type="SAM" id="SignalP"/>
    </source>
</evidence>
<keyword evidence="1" id="KW-0732">Signal</keyword>
<feature type="chain" id="PRO_5032608116" evidence="1">
    <location>
        <begin position="28"/>
        <end position="280"/>
    </location>
</feature>
<feature type="signal peptide" evidence="1">
    <location>
        <begin position="1"/>
        <end position="27"/>
    </location>
</feature>
<dbReference type="EMBL" id="DSTK01000041">
    <property type="protein sequence ID" value="HFK98593.1"/>
    <property type="molecule type" value="Genomic_DNA"/>
</dbReference>
<protein>
    <submittedName>
        <fullName evidence="3">PEP-CTERM sorting domain-containing protein</fullName>
    </submittedName>
</protein>
<gene>
    <name evidence="3" type="ORF">ENS06_14870</name>
</gene>
<sequence>MMKRNRKRLLLMGILASLLVIVAQAHAIPSVPLLMDDISKIKFVNYENWKDNNQNGVIDTDDDLYGILLAESITSVDGSVDVGGSFLNQYEVTGYFHLSVVGGSISIGGEGHIDFALQSDDFIEVYVDDTPDWSPNAPGGEADAIATANDGYLWWEFNSTAFYEGLNDTGTLGGQTISINRNWADIAVNNSGYIIVPQLWPEILGQPALHTYLGVPHTNGHVTDVYFESKLTLIDSTNWKFKSEDPLYVYATPEPGTLLLLGTGLIGLAGGVRRRRNKNG</sequence>
<organism evidence="3">
    <name type="scientific">Desulfacinum infernum</name>
    <dbReference type="NCBI Taxonomy" id="35837"/>
    <lineage>
        <taxon>Bacteria</taxon>
        <taxon>Pseudomonadati</taxon>
        <taxon>Thermodesulfobacteriota</taxon>
        <taxon>Syntrophobacteria</taxon>
        <taxon>Syntrophobacterales</taxon>
        <taxon>Syntrophobacteraceae</taxon>
        <taxon>Desulfacinum</taxon>
    </lineage>
</organism>
<proteinExistence type="predicted"/>
<feature type="domain" description="Ice-binding protein C-terminal" evidence="2">
    <location>
        <begin position="251"/>
        <end position="274"/>
    </location>
</feature>
<dbReference type="InterPro" id="IPR013424">
    <property type="entry name" value="Ice-binding_C"/>
</dbReference>
<evidence type="ECO:0000313" key="3">
    <source>
        <dbReference type="EMBL" id="HFK98593.1"/>
    </source>
</evidence>
<dbReference type="NCBIfam" id="TIGR02595">
    <property type="entry name" value="PEP_CTERM"/>
    <property type="match status" value="1"/>
</dbReference>
<comment type="caution">
    <text evidence="3">The sequence shown here is derived from an EMBL/GenBank/DDBJ whole genome shotgun (WGS) entry which is preliminary data.</text>
</comment>
<evidence type="ECO:0000259" key="2">
    <source>
        <dbReference type="Pfam" id="PF07589"/>
    </source>
</evidence>
<reference evidence="3" key="1">
    <citation type="journal article" date="2020" name="mSystems">
        <title>Genome- and Community-Level Interaction Insights into Carbon Utilization and Element Cycling Functions of Hydrothermarchaeota in Hydrothermal Sediment.</title>
        <authorList>
            <person name="Zhou Z."/>
            <person name="Liu Y."/>
            <person name="Xu W."/>
            <person name="Pan J."/>
            <person name="Luo Z.H."/>
            <person name="Li M."/>
        </authorList>
    </citation>
    <scope>NUCLEOTIDE SEQUENCE [LARGE SCALE GENOMIC DNA]</scope>
    <source>
        <strain evidence="3">SpSt-456</strain>
    </source>
</reference>
<accession>A0A832A347</accession>
<name>A0A832A347_9BACT</name>
<dbReference type="AlphaFoldDB" id="A0A832A347"/>
<dbReference type="Pfam" id="PF07589">
    <property type="entry name" value="PEP-CTERM"/>
    <property type="match status" value="1"/>
</dbReference>